<keyword evidence="2" id="KW-0560">Oxidoreductase</keyword>
<dbReference type="InterPro" id="IPR002347">
    <property type="entry name" value="SDR_fam"/>
</dbReference>
<dbReference type="PANTHER" id="PTHR42760">
    <property type="entry name" value="SHORT-CHAIN DEHYDROGENASES/REDUCTASES FAMILY MEMBER"/>
    <property type="match status" value="1"/>
</dbReference>
<dbReference type="SUPFAM" id="SSF51735">
    <property type="entry name" value="NAD(P)-binding Rossmann-fold domains"/>
    <property type="match status" value="1"/>
</dbReference>
<evidence type="ECO:0000256" key="2">
    <source>
        <dbReference type="ARBA" id="ARBA00023002"/>
    </source>
</evidence>
<dbReference type="Gene3D" id="3.40.50.720">
    <property type="entry name" value="NAD(P)-binding Rossmann-like Domain"/>
    <property type="match status" value="1"/>
</dbReference>
<proteinExistence type="inferred from homology"/>
<reference evidence="4 5" key="1">
    <citation type="journal article" date="2019" name="Int. J. Syst. Evol. Microbiol.">
        <title>The Global Catalogue of Microorganisms (GCM) 10K type strain sequencing project: providing services to taxonomists for standard genome sequencing and annotation.</title>
        <authorList>
            <consortium name="The Broad Institute Genomics Platform"/>
            <consortium name="The Broad Institute Genome Sequencing Center for Infectious Disease"/>
            <person name="Wu L."/>
            <person name="Ma J."/>
        </authorList>
    </citation>
    <scope>NUCLEOTIDE SEQUENCE [LARGE SCALE GENOMIC DNA]</scope>
    <source>
        <strain evidence="4 5">JCM 13378</strain>
    </source>
</reference>
<dbReference type="PANTHER" id="PTHR42760:SF133">
    <property type="entry name" value="3-OXOACYL-[ACYL-CARRIER-PROTEIN] REDUCTASE"/>
    <property type="match status" value="1"/>
</dbReference>
<dbReference type="InterPro" id="IPR036291">
    <property type="entry name" value="NAD(P)-bd_dom_sf"/>
</dbReference>
<comment type="caution">
    <text evidence="4">The sequence shown here is derived from an EMBL/GenBank/DDBJ whole genome shotgun (WGS) entry which is preliminary data.</text>
</comment>
<dbReference type="EMBL" id="BAAAEI010000006">
    <property type="protein sequence ID" value="GAA0351250.1"/>
    <property type="molecule type" value="Genomic_DNA"/>
</dbReference>
<evidence type="ECO:0000313" key="5">
    <source>
        <dbReference type="Proteomes" id="UP001501757"/>
    </source>
</evidence>
<evidence type="ECO:0000313" key="4">
    <source>
        <dbReference type="EMBL" id="GAA0351250.1"/>
    </source>
</evidence>
<dbReference type="Pfam" id="PF00106">
    <property type="entry name" value="adh_short"/>
    <property type="match status" value="1"/>
</dbReference>
<dbReference type="Proteomes" id="UP001501757">
    <property type="component" value="Unassembled WGS sequence"/>
</dbReference>
<dbReference type="PRINTS" id="PR00080">
    <property type="entry name" value="SDRFAMILY"/>
</dbReference>
<protein>
    <submittedName>
        <fullName evidence="4">3-oxoacyl-[acyl-carrier-protein] reductase</fullName>
    </submittedName>
</protein>
<dbReference type="PRINTS" id="PR00081">
    <property type="entry name" value="GDHRDH"/>
</dbReference>
<gene>
    <name evidence="4" type="primary">fabG_2</name>
    <name evidence="4" type="ORF">GCM10009092_14540</name>
</gene>
<evidence type="ECO:0000256" key="3">
    <source>
        <dbReference type="RuleBase" id="RU000363"/>
    </source>
</evidence>
<keyword evidence="5" id="KW-1185">Reference proteome</keyword>
<comment type="similarity">
    <text evidence="1 3">Belongs to the short-chain dehydrogenases/reductases (SDR) family.</text>
</comment>
<accession>A0ABN0WZM6</accession>
<organism evidence="4 5">
    <name type="scientific">Bowmanella denitrificans</name>
    <dbReference type="NCBI Taxonomy" id="366582"/>
    <lineage>
        <taxon>Bacteria</taxon>
        <taxon>Pseudomonadati</taxon>
        <taxon>Pseudomonadota</taxon>
        <taxon>Gammaproteobacteria</taxon>
        <taxon>Alteromonadales</taxon>
        <taxon>Alteromonadaceae</taxon>
        <taxon>Bowmanella</taxon>
    </lineage>
</organism>
<sequence>MSSPIALVTGAAGGFGSAICHSLLDCGFVVVATDVNGQALEHLAAHLHSPNLSCYLMDVCDVPRIEAVAQQVMQQFGRPVEILVNNAGIIGKNFCLQEQGPAEAKRIIDINLTGCFNCTSVFSRNMARQRAGRIINIASVAGIWGASGGSAYAASKAGLIKASESWARELGPLNIIVTAIAPGICKTKMFGQFVEEEQIQSKEEIKIVKSIVPVGRLGEPEDVAEVVQFLATCKTNYLNGTVIEMDGGMRVGQL</sequence>
<dbReference type="RefSeq" id="WP_102796141.1">
    <property type="nucleotide sequence ID" value="NZ_BAAAEI010000006.1"/>
</dbReference>
<evidence type="ECO:0000256" key="1">
    <source>
        <dbReference type="ARBA" id="ARBA00006484"/>
    </source>
</evidence>
<name>A0ABN0WZM6_9ALTE</name>